<proteinExistence type="predicted"/>
<gene>
    <name evidence="1" type="ORF">AMECASPLE_024354</name>
</gene>
<accession>A0ABV0YSG7</accession>
<dbReference type="Proteomes" id="UP001469553">
    <property type="component" value="Unassembled WGS sequence"/>
</dbReference>
<keyword evidence="2" id="KW-1185">Reference proteome</keyword>
<sequence>MSMRFIIMMSVDKRVMCTIPASISNTKEREKINVWCCKPLLLVQVLITEDRQICKDKMGGGMWFLIGWAETSIAEDNTVSVSLTVAKPEGYLGNIPDTIIL</sequence>
<dbReference type="EMBL" id="JAHRIP010039934">
    <property type="protein sequence ID" value="MEQ2296386.1"/>
    <property type="molecule type" value="Genomic_DNA"/>
</dbReference>
<evidence type="ECO:0000313" key="2">
    <source>
        <dbReference type="Proteomes" id="UP001469553"/>
    </source>
</evidence>
<organism evidence="1 2">
    <name type="scientific">Ameca splendens</name>
    <dbReference type="NCBI Taxonomy" id="208324"/>
    <lineage>
        <taxon>Eukaryota</taxon>
        <taxon>Metazoa</taxon>
        <taxon>Chordata</taxon>
        <taxon>Craniata</taxon>
        <taxon>Vertebrata</taxon>
        <taxon>Euteleostomi</taxon>
        <taxon>Actinopterygii</taxon>
        <taxon>Neopterygii</taxon>
        <taxon>Teleostei</taxon>
        <taxon>Neoteleostei</taxon>
        <taxon>Acanthomorphata</taxon>
        <taxon>Ovalentaria</taxon>
        <taxon>Atherinomorphae</taxon>
        <taxon>Cyprinodontiformes</taxon>
        <taxon>Goodeidae</taxon>
        <taxon>Ameca</taxon>
    </lineage>
</organism>
<evidence type="ECO:0000313" key="1">
    <source>
        <dbReference type="EMBL" id="MEQ2296386.1"/>
    </source>
</evidence>
<comment type="caution">
    <text evidence="1">The sequence shown here is derived from an EMBL/GenBank/DDBJ whole genome shotgun (WGS) entry which is preliminary data.</text>
</comment>
<protein>
    <submittedName>
        <fullName evidence="1">Uncharacterized protein</fullName>
    </submittedName>
</protein>
<name>A0ABV0YSG7_9TELE</name>
<reference evidence="1 2" key="1">
    <citation type="submission" date="2021-06" db="EMBL/GenBank/DDBJ databases">
        <authorList>
            <person name="Palmer J.M."/>
        </authorList>
    </citation>
    <scope>NUCLEOTIDE SEQUENCE [LARGE SCALE GENOMIC DNA]</scope>
    <source>
        <strain evidence="1 2">AS_MEX2019</strain>
        <tissue evidence="1">Muscle</tissue>
    </source>
</reference>